<dbReference type="AlphaFoldDB" id="A0A7V8FS68"/>
<dbReference type="InterPro" id="IPR029064">
    <property type="entry name" value="Ribosomal_eL30-like_sf"/>
</dbReference>
<dbReference type="Pfam" id="PF00588">
    <property type="entry name" value="SpoU_methylase"/>
    <property type="match status" value="1"/>
</dbReference>
<dbReference type="EMBL" id="WNDQ01000002">
    <property type="protein sequence ID" value="KAF1023869.1"/>
    <property type="molecule type" value="Genomic_DNA"/>
</dbReference>
<sequence length="260" mass="27559">MNIVDITSRDNAFLKDLRRLAQDNTAYRKQGRVWLEGDHLCRAYLARGGQPAIAVFSEDEWLRSQAAYVGCAPRFVVVKTALMREVSGLESPASMGFVVDWPGTPALDLHAPTVVLDRVQDAGNVGAILRSAAAFGFTQVAALKGTAALWSSKVMRAGMGAHFGLRLVDGLALADIASLQVPLLATSSHGGRHVHEGGLPFPCAWILGHEGQGVSAELEALAREKVRIIQPGGEESLNVAVAAGICLHASAAGQWRPGHA</sequence>
<evidence type="ECO:0000259" key="3">
    <source>
        <dbReference type="Pfam" id="PF00588"/>
    </source>
</evidence>
<dbReference type="Gene3D" id="3.40.1280.10">
    <property type="match status" value="1"/>
</dbReference>
<dbReference type="Proteomes" id="UP000461670">
    <property type="component" value="Unassembled WGS sequence"/>
</dbReference>
<comment type="caution">
    <text evidence="4">The sequence shown here is derived from an EMBL/GenBank/DDBJ whole genome shotgun (WGS) entry which is preliminary data.</text>
</comment>
<dbReference type="GO" id="GO:0032259">
    <property type="term" value="P:methylation"/>
    <property type="evidence" value="ECO:0007669"/>
    <property type="project" value="UniProtKB-KW"/>
</dbReference>
<dbReference type="PANTHER" id="PTHR43191:SF2">
    <property type="entry name" value="RRNA METHYLTRANSFERASE 3, MITOCHONDRIAL"/>
    <property type="match status" value="1"/>
</dbReference>
<dbReference type="InterPro" id="IPR029026">
    <property type="entry name" value="tRNA_m1G_MTases_N"/>
</dbReference>
<feature type="domain" description="tRNA/rRNA methyltransferase SpoU type" evidence="3">
    <location>
        <begin position="113"/>
        <end position="248"/>
    </location>
</feature>
<evidence type="ECO:0000313" key="5">
    <source>
        <dbReference type="Proteomes" id="UP000461670"/>
    </source>
</evidence>
<dbReference type="GO" id="GO:0006396">
    <property type="term" value="P:RNA processing"/>
    <property type="evidence" value="ECO:0007669"/>
    <property type="project" value="InterPro"/>
</dbReference>
<keyword evidence="2 4" id="KW-0808">Transferase</keyword>
<dbReference type="PANTHER" id="PTHR43191">
    <property type="entry name" value="RRNA METHYLTRANSFERASE 3"/>
    <property type="match status" value="1"/>
</dbReference>
<accession>A0A7V8FS68</accession>
<dbReference type="SUPFAM" id="SSF75217">
    <property type="entry name" value="alpha/beta knot"/>
    <property type="match status" value="1"/>
</dbReference>
<dbReference type="GO" id="GO:0008173">
    <property type="term" value="F:RNA methyltransferase activity"/>
    <property type="evidence" value="ECO:0007669"/>
    <property type="project" value="InterPro"/>
</dbReference>
<organism evidence="4 5">
    <name type="scientific">Paracidovorax wautersii</name>
    <dbReference type="NCBI Taxonomy" id="1177982"/>
    <lineage>
        <taxon>Bacteria</taxon>
        <taxon>Pseudomonadati</taxon>
        <taxon>Pseudomonadota</taxon>
        <taxon>Betaproteobacteria</taxon>
        <taxon>Burkholderiales</taxon>
        <taxon>Comamonadaceae</taxon>
        <taxon>Paracidovorax</taxon>
    </lineage>
</organism>
<dbReference type="InterPro" id="IPR029028">
    <property type="entry name" value="Alpha/beta_knot_MTases"/>
</dbReference>
<dbReference type="InterPro" id="IPR001537">
    <property type="entry name" value="SpoU_MeTrfase"/>
</dbReference>
<evidence type="ECO:0000256" key="1">
    <source>
        <dbReference type="ARBA" id="ARBA00022603"/>
    </source>
</evidence>
<dbReference type="InterPro" id="IPR051259">
    <property type="entry name" value="rRNA_Methyltransferase"/>
</dbReference>
<evidence type="ECO:0000256" key="2">
    <source>
        <dbReference type="ARBA" id="ARBA00022679"/>
    </source>
</evidence>
<proteinExistence type="predicted"/>
<dbReference type="SUPFAM" id="SSF55315">
    <property type="entry name" value="L30e-like"/>
    <property type="match status" value="1"/>
</dbReference>
<dbReference type="Gene3D" id="3.30.1330.30">
    <property type="match status" value="1"/>
</dbReference>
<name>A0A7V8FS68_9BURK</name>
<keyword evidence="1 4" id="KW-0489">Methyltransferase</keyword>
<evidence type="ECO:0000313" key="4">
    <source>
        <dbReference type="EMBL" id="KAF1023869.1"/>
    </source>
</evidence>
<dbReference type="GO" id="GO:0003723">
    <property type="term" value="F:RNA binding"/>
    <property type="evidence" value="ECO:0007669"/>
    <property type="project" value="InterPro"/>
</dbReference>
<dbReference type="CDD" id="cd18095">
    <property type="entry name" value="SpoU-like_rRNA-MTase"/>
    <property type="match status" value="1"/>
</dbReference>
<reference evidence="5" key="1">
    <citation type="journal article" date="2020" name="MBio">
        <title>Horizontal gene transfer to a defensive symbiont with a reduced genome amongst a multipartite beetle microbiome.</title>
        <authorList>
            <person name="Waterworth S.C."/>
            <person name="Florez L.V."/>
            <person name="Rees E.R."/>
            <person name="Hertweck C."/>
            <person name="Kaltenpoth M."/>
            <person name="Kwan J.C."/>
        </authorList>
    </citation>
    <scope>NUCLEOTIDE SEQUENCE [LARGE SCALE GENOMIC DNA]</scope>
</reference>
<gene>
    <name evidence="4" type="primary">tsnR</name>
    <name evidence="4" type="ORF">GAK30_00235</name>
</gene>
<protein>
    <submittedName>
        <fullName evidence="4">23S rRNA (Adenosine(1067)-2'-O)-methyltransferase</fullName>
    </submittedName>
</protein>